<feature type="transmembrane region" description="Helical" evidence="2">
    <location>
        <begin position="140"/>
        <end position="160"/>
    </location>
</feature>
<dbReference type="EMBL" id="CP064760">
    <property type="protein sequence ID" value="QPE04998.1"/>
    <property type="molecule type" value="Genomic_DNA"/>
</dbReference>
<evidence type="ECO:0000313" key="3">
    <source>
        <dbReference type="EMBL" id="QPE04998.1"/>
    </source>
</evidence>
<organism evidence="3 4">
    <name type="scientific">Microbacterium schleiferi</name>
    <dbReference type="NCBI Taxonomy" id="69362"/>
    <lineage>
        <taxon>Bacteria</taxon>
        <taxon>Bacillati</taxon>
        <taxon>Actinomycetota</taxon>
        <taxon>Actinomycetes</taxon>
        <taxon>Micrococcales</taxon>
        <taxon>Microbacteriaceae</taxon>
        <taxon>Microbacterium</taxon>
    </lineage>
</organism>
<evidence type="ECO:0000256" key="2">
    <source>
        <dbReference type="SAM" id="Phobius"/>
    </source>
</evidence>
<feature type="transmembrane region" description="Helical" evidence="2">
    <location>
        <begin position="236"/>
        <end position="253"/>
    </location>
</feature>
<feature type="transmembrane region" description="Helical" evidence="2">
    <location>
        <begin position="81"/>
        <end position="100"/>
    </location>
</feature>
<feature type="transmembrane region" description="Helical" evidence="2">
    <location>
        <begin position="208"/>
        <end position="230"/>
    </location>
</feature>
<keyword evidence="4" id="KW-1185">Reference proteome</keyword>
<reference evidence="3 4" key="1">
    <citation type="submission" date="2020-11" db="EMBL/GenBank/DDBJ databases">
        <title>Amino acid is mineralized and recycled by bacteria in oceanic microbiome.</title>
        <authorList>
            <person name="Zheng L.Y."/>
        </authorList>
    </citation>
    <scope>NUCLEOTIDE SEQUENCE [LARGE SCALE GENOMIC DNA]</scope>
    <source>
        <strain evidence="3 4">A32-1</strain>
    </source>
</reference>
<evidence type="ECO:0008006" key="5">
    <source>
        <dbReference type="Google" id="ProtNLM"/>
    </source>
</evidence>
<feature type="region of interest" description="Disordered" evidence="1">
    <location>
        <begin position="433"/>
        <end position="459"/>
    </location>
</feature>
<keyword evidence="2" id="KW-1133">Transmembrane helix</keyword>
<gene>
    <name evidence="3" type="ORF">IT882_02420</name>
</gene>
<name>A0A7S8MYG1_9MICO</name>
<feature type="transmembrane region" description="Helical" evidence="2">
    <location>
        <begin position="360"/>
        <end position="379"/>
    </location>
</feature>
<dbReference type="KEGG" id="msf:IT882_02420"/>
<evidence type="ECO:0000313" key="4">
    <source>
        <dbReference type="Proteomes" id="UP000594480"/>
    </source>
</evidence>
<feature type="transmembrane region" description="Helical" evidence="2">
    <location>
        <begin position="51"/>
        <end position="69"/>
    </location>
</feature>
<keyword evidence="2" id="KW-0472">Membrane</keyword>
<protein>
    <recommendedName>
        <fullName evidence="5">O-antigen ligase family protein</fullName>
    </recommendedName>
</protein>
<feature type="transmembrane region" description="Helical" evidence="2">
    <location>
        <begin position="180"/>
        <end position="201"/>
    </location>
</feature>
<sequence length="459" mass="49049">MTHGRLPRFAGQSGEARQKPTPGQATPRDAGNRKEFTWFRRVMGFTASIPMLPQFGVGVPLSVIVAIPAALSRRTSPRPRFLAFFVVISLLSVLVTWVSASVNAVPLPTAIIGHAMVFAVTLIAYGVIARSTGEAAQLVFWFYLGYLGYVLFLLPDARVFNLGVEGFWKFGVGTPVTVLVVYLTILAGAAPMVVAGVMTILGSLSFSVGFRALGLACFVAVFVIAIRGLAGRRHGVATIVLTGAALVFLVWALQQAVVSGWFGADVAARTAAQTEENGGPAILGGRSEPPLSWAAIVLRPILGWGNAQYLDASAVSLGVEYAQRLGMGDESNFIGYWIRRDGFVSLHSMVLGTWVEGGPIAALFPASLAVMFAVAAVLVSGKWAPLVTLVGVKTTWDLLFSPWSSNRGAQLAVVTILCLLALAEYARSKEPHASLRRNRRRRGDGDHAVASRIDMRTRA</sequence>
<evidence type="ECO:0000256" key="1">
    <source>
        <dbReference type="SAM" id="MobiDB-lite"/>
    </source>
</evidence>
<feature type="region of interest" description="Disordered" evidence="1">
    <location>
        <begin position="1"/>
        <end position="30"/>
    </location>
</feature>
<accession>A0A7S8MYG1</accession>
<feature type="compositionally biased region" description="Basic and acidic residues" evidence="1">
    <location>
        <begin position="443"/>
        <end position="459"/>
    </location>
</feature>
<dbReference type="Proteomes" id="UP000594480">
    <property type="component" value="Chromosome"/>
</dbReference>
<dbReference type="RefSeq" id="WP_195693019.1">
    <property type="nucleotide sequence ID" value="NZ_CP064760.1"/>
</dbReference>
<keyword evidence="2" id="KW-0812">Transmembrane</keyword>
<feature type="transmembrane region" description="Helical" evidence="2">
    <location>
        <begin position="106"/>
        <end position="128"/>
    </location>
</feature>
<dbReference type="AlphaFoldDB" id="A0A7S8MYG1"/>
<feature type="transmembrane region" description="Helical" evidence="2">
    <location>
        <begin position="408"/>
        <end position="426"/>
    </location>
</feature>
<proteinExistence type="predicted"/>